<keyword evidence="3 6" id="KW-0812">Transmembrane</keyword>
<dbReference type="AlphaFoldDB" id="A0A670XR44"/>
<name>A0A670XR44_PSETE</name>
<evidence type="ECO:0000256" key="3">
    <source>
        <dbReference type="ARBA" id="ARBA00022692"/>
    </source>
</evidence>
<dbReference type="GeneTree" id="ENSGT00950000182935"/>
<protein>
    <recommendedName>
        <fullName evidence="8">MARVEL domain-containing protein</fullName>
    </recommendedName>
</protein>
<dbReference type="GO" id="GO:0030672">
    <property type="term" value="C:synaptic vesicle membrane"/>
    <property type="evidence" value="ECO:0007669"/>
    <property type="project" value="TreeGrafter"/>
</dbReference>
<evidence type="ECO:0000313" key="10">
    <source>
        <dbReference type="Proteomes" id="UP000472273"/>
    </source>
</evidence>
<evidence type="ECO:0000256" key="4">
    <source>
        <dbReference type="ARBA" id="ARBA00022989"/>
    </source>
</evidence>
<feature type="transmembrane region" description="Helical" evidence="7">
    <location>
        <begin position="72"/>
        <end position="95"/>
    </location>
</feature>
<keyword evidence="4 7" id="KW-1133">Transmembrane helix</keyword>
<dbReference type="PANTHER" id="PTHR10838:SF19">
    <property type="entry name" value="SYNAPTOGYRIN-2 LIKE PROTEIN-RELATED"/>
    <property type="match status" value="1"/>
</dbReference>
<dbReference type="OMA" id="YINTHET"/>
<keyword evidence="5 6" id="KW-0472">Membrane</keyword>
<comment type="similarity">
    <text evidence="2">Belongs to the synaptogyrin family.</text>
</comment>
<evidence type="ECO:0000256" key="6">
    <source>
        <dbReference type="PROSITE-ProRule" id="PRU00581"/>
    </source>
</evidence>
<organism evidence="9 10">
    <name type="scientific">Pseudonaja textilis</name>
    <name type="common">Eastern brown snake</name>
    <dbReference type="NCBI Taxonomy" id="8673"/>
    <lineage>
        <taxon>Eukaryota</taxon>
        <taxon>Metazoa</taxon>
        <taxon>Chordata</taxon>
        <taxon>Craniata</taxon>
        <taxon>Vertebrata</taxon>
        <taxon>Euteleostomi</taxon>
        <taxon>Lepidosauria</taxon>
        <taxon>Squamata</taxon>
        <taxon>Bifurcata</taxon>
        <taxon>Unidentata</taxon>
        <taxon>Episquamata</taxon>
        <taxon>Toxicofera</taxon>
        <taxon>Serpentes</taxon>
        <taxon>Colubroidea</taxon>
        <taxon>Elapidae</taxon>
        <taxon>Hydrophiinae</taxon>
        <taxon>Pseudonaja</taxon>
    </lineage>
</organism>
<feature type="domain" description="MARVEL" evidence="8">
    <location>
        <begin position="22"/>
        <end position="137"/>
    </location>
</feature>
<sequence length="137" mass="14989">MESGGGAYGAAKAGGTFDLWHCLQQPQVIARIFSAVFALIVFSCIIGEGYTNQKSSPHLSCIFNHSEDACRYGIGIGVVAFLACIFFFMVDIYFLQISSATDHKYLVMADLGFSAWDPHYFYLPSAVTSVPWCDCSS</sequence>
<accession>A0A670XR44</accession>
<evidence type="ECO:0000256" key="7">
    <source>
        <dbReference type="SAM" id="Phobius"/>
    </source>
</evidence>
<evidence type="ECO:0000313" key="9">
    <source>
        <dbReference type="Ensembl" id="ENSPTXP00000001078.1"/>
    </source>
</evidence>
<dbReference type="Pfam" id="PF01284">
    <property type="entry name" value="MARVEL"/>
    <property type="match status" value="1"/>
</dbReference>
<dbReference type="Ensembl" id="ENSPTXT00000001111.1">
    <property type="protein sequence ID" value="ENSPTXP00000001078.1"/>
    <property type="gene ID" value="ENSPTXG00000000907.1"/>
</dbReference>
<dbReference type="Proteomes" id="UP000472273">
    <property type="component" value="Unplaced"/>
</dbReference>
<reference evidence="9" key="1">
    <citation type="submission" date="2025-08" db="UniProtKB">
        <authorList>
            <consortium name="Ensembl"/>
        </authorList>
    </citation>
    <scope>IDENTIFICATION</scope>
</reference>
<dbReference type="PROSITE" id="PS51225">
    <property type="entry name" value="MARVEL"/>
    <property type="match status" value="1"/>
</dbReference>
<keyword evidence="10" id="KW-1185">Reference proteome</keyword>
<evidence type="ECO:0000256" key="5">
    <source>
        <dbReference type="ARBA" id="ARBA00023136"/>
    </source>
</evidence>
<feature type="transmembrane region" description="Helical" evidence="7">
    <location>
        <begin position="28"/>
        <end position="51"/>
    </location>
</feature>
<comment type="subcellular location">
    <subcellularLocation>
        <location evidence="1">Membrane</location>
        <topology evidence="1">Multi-pass membrane protein</topology>
    </subcellularLocation>
</comment>
<dbReference type="PANTHER" id="PTHR10838">
    <property type="entry name" value="SYNAPTOGYRIN"/>
    <property type="match status" value="1"/>
</dbReference>
<evidence type="ECO:0000256" key="1">
    <source>
        <dbReference type="ARBA" id="ARBA00004141"/>
    </source>
</evidence>
<dbReference type="InterPro" id="IPR008253">
    <property type="entry name" value="Marvel"/>
</dbReference>
<evidence type="ECO:0000256" key="2">
    <source>
        <dbReference type="ARBA" id="ARBA00010252"/>
    </source>
</evidence>
<reference evidence="9" key="2">
    <citation type="submission" date="2025-09" db="UniProtKB">
        <authorList>
            <consortium name="Ensembl"/>
        </authorList>
    </citation>
    <scope>IDENTIFICATION</scope>
</reference>
<dbReference type="GO" id="GO:0031594">
    <property type="term" value="C:neuromuscular junction"/>
    <property type="evidence" value="ECO:0007669"/>
    <property type="project" value="TreeGrafter"/>
</dbReference>
<proteinExistence type="inferred from homology"/>
<evidence type="ECO:0000259" key="8">
    <source>
        <dbReference type="PROSITE" id="PS51225"/>
    </source>
</evidence>
<dbReference type="InterPro" id="IPR016579">
    <property type="entry name" value="Synaptogyrin"/>
</dbReference>